<gene>
    <name evidence="7" type="ORF">QWJ41_17790</name>
</gene>
<evidence type="ECO:0000313" key="7">
    <source>
        <dbReference type="EMBL" id="MDO3397584.1"/>
    </source>
</evidence>
<keyword evidence="4 5" id="KW-0472">Membrane</keyword>
<dbReference type="InterPro" id="IPR026841">
    <property type="entry name" value="Aur1/Ipt1"/>
</dbReference>
<dbReference type="PANTHER" id="PTHR31310">
    <property type="match status" value="1"/>
</dbReference>
<feature type="transmembrane region" description="Helical" evidence="5">
    <location>
        <begin position="85"/>
        <end position="105"/>
    </location>
</feature>
<dbReference type="CDD" id="cd03386">
    <property type="entry name" value="PAP2_Aur1_like"/>
    <property type="match status" value="1"/>
</dbReference>
<evidence type="ECO:0000256" key="4">
    <source>
        <dbReference type="ARBA" id="ARBA00023136"/>
    </source>
</evidence>
<evidence type="ECO:0000256" key="2">
    <source>
        <dbReference type="ARBA" id="ARBA00022692"/>
    </source>
</evidence>
<evidence type="ECO:0000256" key="1">
    <source>
        <dbReference type="ARBA" id="ARBA00004141"/>
    </source>
</evidence>
<protein>
    <submittedName>
        <fullName evidence="7">Phosphatase PAP2 family protein</fullName>
    </submittedName>
</protein>
<comment type="subcellular location">
    <subcellularLocation>
        <location evidence="1">Membrane</location>
        <topology evidence="1">Multi-pass membrane protein</topology>
    </subcellularLocation>
</comment>
<keyword evidence="3 5" id="KW-1133">Transmembrane helix</keyword>
<sequence>MREATVGSAAPTVRSRLLPALRELALLAVLYLGYTASRLLADDDLAAAQRVAERIFEWERTLGIAVEPTLNGWTAAHVVVGVGAAYWYTVTHYAVTALVLLVVWLRRPGAYRSARTVLVASTLTALAFYLVVPVAPPRLVPGYVDVLAQTADWGWWGQSASAPRGLGSMTNQLAAMPSMHVGWAVWVALTLSRLVPGRWRTLVWCYPVVTTLVVVMTGNHWLLDAVAGAAVVLLVDRAVRARRLSGPARPPAPR</sequence>
<evidence type="ECO:0000313" key="8">
    <source>
        <dbReference type="Proteomes" id="UP001168363"/>
    </source>
</evidence>
<feature type="domain" description="Inositolphosphotransferase Aur1/Ipt1" evidence="6">
    <location>
        <begin position="54"/>
        <end position="234"/>
    </location>
</feature>
<reference evidence="7" key="1">
    <citation type="submission" date="2023-06" db="EMBL/GenBank/DDBJ databases">
        <title>Genome sequence of Nocardioides sp. SOB44.</title>
        <authorList>
            <person name="Zhang G."/>
        </authorList>
    </citation>
    <scope>NUCLEOTIDE SEQUENCE</scope>
    <source>
        <strain evidence="7">SOB44</strain>
    </source>
</reference>
<dbReference type="InterPro" id="IPR052185">
    <property type="entry name" value="IPC_Synthase-Related"/>
</dbReference>
<evidence type="ECO:0000256" key="3">
    <source>
        <dbReference type="ARBA" id="ARBA00022989"/>
    </source>
</evidence>
<dbReference type="EMBL" id="JAULSC010000023">
    <property type="protein sequence ID" value="MDO3397584.1"/>
    <property type="molecule type" value="Genomic_DNA"/>
</dbReference>
<evidence type="ECO:0000259" key="6">
    <source>
        <dbReference type="Pfam" id="PF14378"/>
    </source>
</evidence>
<dbReference type="RefSeq" id="WP_302709789.1">
    <property type="nucleotide sequence ID" value="NZ_JAULSC010000023.1"/>
</dbReference>
<feature type="transmembrane region" description="Helical" evidence="5">
    <location>
        <begin position="173"/>
        <end position="192"/>
    </location>
</feature>
<comment type="caution">
    <text evidence="7">The sequence shown here is derived from an EMBL/GenBank/DDBJ whole genome shotgun (WGS) entry which is preliminary data.</text>
</comment>
<dbReference type="Pfam" id="PF14378">
    <property type="entry name" value="PAP2_3"/>
    <property type="match status" value="1"/>
</dbReference>
<feature type="transmembrane region" description="Helical" evidence="5">
    <location>
        <begin position="117"/>
        <end position="135"/>
    </location>
</feature>
<dbReference type="Proteomes" id="UP001168363">
    <property type="component" value="Unassembled WGS sequence"/>
</dbReference>
<feature type="transmembrane region" description="Helical" evidence="5">
    <location>
        <begin position="24"/>
        <end position="41"/>
    </location>
</feature>
<keyword evidence="8" id="KW-1185">Reference proteome</keyword>
<keyword evidence="2 5" id="KW-0812">Transmembrane</keyword>
<accession>A0ABT8TUE4</accession>
<name>A0ABT8TUE4_9ACTN</name>
<proteinExistence type="predicted"/>
<dbReference type="PANTHER" id="PTHR31310:SF7">
    <property type="entry name" value="PA-PHOSPHATASE RELATED-FAMILY PROTEIN DDB_G0268928"/>
    <property type="match status" value="1"/>
</dbReference>
<evidence type="ECO:0000256" key="5">
    <source>
        <dbReference type="SAM" id="Phobius"/>
    </source>
</evidence>
<organism evidence="7 8">
    <name type="scientific">Nocardioides cremeus</name>
    <dbReference type="NCBI Taxonomy" id="3058044"/>
    <lineage>
        <taxon>Bacteria</taxon>
        <taxon>Bacillati</taxon>
        <taxon>Actinomycetota</taxon>
        <taxon>Actinomycetes</taxon>
        <taxon>Propionibacteriales</taxon>
        <taxon>Nocardioidaceae</taxon>
        <taxon>Nocardioides</taxon>
    </lineage>
</organism>
<feature type="transmembrane region" description="Helical" evidence="5">
    <location>
        <begin position="199"/>
        <end position="215"/>
    </location>
</feature>